<dbReference type="EMBL" id="HBIR01030392">
    <property type="protein sequence ID" value="CAE0559381.1"/>
    <property type="molecule type" value="Transcribed_RNA"/>
</dbReference>
<feature type="region of interest" description="Disordered" evidence="3">
    <location>
        <begin position="259"/>
        <end position="281"/>
    </location>
</feature>
<accession>A0A7S3WI52</accession>
<keyword evidence="2" id="KW-0808">Transferase</keyword>
<feature type="region of interest" description="Disordered" evidence="3">
    <location>
        <begin position="300"/>
        <end position="355"/>
    </location>
</feature>
<evidence type="ECO:0000256" key="3">
    <source>
        <dbReference type="SAM" id="MobiDB-lite"/>
    </source>
</evidence>
<evidence type="ECO:0000313" key="4">
    <source>
        <dbReference type="EMBL" id="CAE0559381.1"/>
    </source>
</evidence>
<sequence length="541" mass="57772">MRCMPEPATTSLDAALDAALRSRRSDHGGVPVGALLVPKRKLTSCRAALEAAVGDLRHGTRSDVRHALVVDRVTPDMFLLHVPATVAGVLDDPAAAPAELAAAVASAVGASGAVFYSGVRRCDALFGRALPPLAPRPGPPEAFTFAEVFAGIGGFRLGLEPLGGRCVFAAALDPRGRATSSLALLGAWSEPSRRPSSTAPPAGRTARTGRQAESPVRATSLACTPPTCPPSTCSPPASRASPSPTAAARPVCSTCAASSTASWSGCCPRGNRPPSSSRTWPASRKVALLIERATRPSQCIDRWPGSSPWTAARAAPAWRARRTRTQPSRPAAPGLASLTPSHTESRTTRPGRAPAGRTFARIVEELSQCGYAVSWRVVSAKEWLPQQRERVYLVGFRRDLGIEMRWDGVRGGKPSSALRDVLETPRRAGGRRRRRAKHTRGSEQVLESPRSEAAAACELSEAQWRQLRGQLASFKRWPGAPPCSLSDRAVDLCAKAPTLTSSYRHVSNYTSRYVCEELDGSLRDGGQRRPRFLSPHFLDTS</sequence>
<dbReference type="AlphaFoldDB" id="A0A7S3WI52"/>
<dbReference type="Gene3D" id="3.40.50.150">
    <property type="entry name" value="Vaccinia Virus protein VP39"/>
    <property type="match status" value="1"/>
</dbReference>
<reference evidence="4" key="1">
    <citation type="submission" date="2021-01" db="EMBL/GenBank/DDBJ databases">
        <authorList>
            <person name="Corre E."/>
            <person name="Pelletier E."/>
            <person name="Niang G."/>
            <person name="Scheremetjew M."/>
            <person name="Finn R."/>
            <person name="Kale V."/>
            <person name="Holt S."/>
            <person name="Cochrane G."/>
            <person name="Meng A."/>
            <person name="Brown T."/>
            <person name="Cohen L."/>
        </authorList>
    </citation>
    <scope>NUCLEOTIDE SEQUENCE</scope>
    <source>
        <strain evidence="4">379</strain>
    </source>
</reference>
<dbReference type="GO" id="GO:0008168">
    <property type="term" value="F:methyltransferase activity"/>
    <property type="evidence" value="ECO:0007669"/>
    <property type="project" value="UniProtKB-KW"/>
</dbReference>
<proteinExistence type="predicted"/>
<evidence type="ECO:0000256" key="2">
    <source>
        <dbReference type="ARBA" id="ARBA00022679"/>
    </source>
</evidence>
<evidence type="ECO:0008006" key="5">
    <source>
        <dbReference type="Google" id="ProtNLM"/>
    </source>
</evidence>
<feature type="compositionally biased region" description="Low complexity" evidence="3">
    <location>
        <begin position="234"/>
        <end position="246"/>
    </location>
</feature>
<feature type="compositionally biased region" description="Basic residues" evidence="3">
    <location>
        <begin position="428"/>
        <end position="439"/>
    </location>
</feature>
<feature type="region of interest" description="Disordered" evidence="3">
    <location>
        <begin position="522"/>
        <end position="541"/>
    </location>
</feature>
<keyword evidence="1" id="KW-0489">Methyltransferase</keyword>
<dbReference type="InterPro" id="IPR001525">
    <property type="entry name" value="C5_MeTfrase"/>
</dbReference>
<dbReference type="GO" id="GO:0032259">
    <property type="term" value="P:methylation"/>
    <property type="evidence" value="ECO:0007669"/>
    <property type="project" value="UniProtKB-KW"/>
</dbReference>
<dbReference type="PRINTS" id="PR00105">
    <property type="entry name" value="C5METTRFRASE"/>
</dbReference>
<dbReference type="InterPro" id="IPR029063">
    <property type="entry name" value="SAM-dependent_MTases_sf"/>
</dbReference>
<organism evidence="4">
    <name type="scientific">Emiliania huxleyi</name>
    <name type="common">Coccolithophore</name>
    <name type="synonym">Pontosphaera huxleyi</name>
    <dbReference type="NCBI Taxonomy" id="2903"/>
    <lineage>
        <taxon>Eukaryota</taxon>
        <taxon>Haptista</taxon>
        <taxon>Haptophyta</taxon>
        <taxon>Prymnesiophyceae</taxon>
        <taxon>Isochrysidales</taxon>
        <taxon>Noelaerhabdaceae</taxon>
        <taxon>Emiliania</taxon>
    </lineage>
</organism>
<dbReference type="Pfam" id="PF00145">
    <property type="entry name" value="DNA_methylase"/>
    <property type="match status" value="1"/>
</dbReference>
<feature type="compositionally biased region" description="Low complexity" evidence="3">
    <location>
        <begin position="308"/>
        <end position="318"/>
    </location>
</feature>
<feature type="region of interest" description="Disordered" evidence="3">
    <location>
        <begin position="425"/>
        <end position="447"/>
    </location>
</feature>
<feature type="region of interest" description="Disordered" evidence="3">
    <location>
        <begin position="186"/>
        <end position="246"/>
    </location>
</feature>
<protein>
    <recommendedName>
        <fullName evidence="5">DNA (cytosine-5-)-methyltransferase</fullName>
    </recommendedName>
</protein>
<gene>
    <name evidence="4" type="ORF">EHUX00137_LOCUS23541</name>
</gene>
<name>A0A7S3WI52_EMIHU</name>
<dbReference type="SUPFAM" id="SSF53335">
    <property type="entry name" value="S-adenosyl-L-methionine-dependent methyltransferases"/>
    <property type="match status" value="1"/>
</dbReference>
<evidence type="ECO:0000256" key="1">
    <source>
        <dbReference type="ARBA" id="ARBA00022603"/>
    </source>
</evidence>